<accession>A0AAE0MFM5</accession>
<dbReference type="Pfam" id="PF05158">
    <property type="entry name" value="RNA_pol_Rpc34"/>
    <property type="match status" value="1"/>
</dbReference>
<dbReference type="EMBL" id="JAUEDM010000001">
    <property type="protein sequence ID" value="KAK3329928.1"/>
    <property type="molecule type" value="Genomic_DNA"/>
</dbReference>
<dbReference type="GO" id="GO:0005666">
    <property type="term" value="C:RNA polymerase III complex"/>
    <property type="evidence" value="ECO:0007669"/>
    <property type="project" value="InterPro"/>
</dbReference>
<dbReference type="InterPro" id="IPR007832">
    <property type="entry name" value="RNA_pol_Rpc34"/>
</dbReference>
<feature type="region of interest" description="Disordered" evidence="6">
    <location>
        <begin position="337"/>
        <end position="364"/>
    </location>
</feature>
<dbReference type="InterPro" id="IPR036388">
    <property type="entry name" value="WH-like_DNA-bd_sf"/>
</dbReference>
<dbReference type="PANTHER" id="PTHR12780">
    <property type="entry name" value="RNA POLYMERASE III DNA DIRECTED , 39KD SUBUNIT-RELATED"/>
    <property type="match status" value="1"/>
</dbReference>
<gene>
    <name evidence="7" type="ORF">B0H66DRAFT_466559</name>
</gene>
<dbReference type="Gene3D" id="1.10.10.10">
    <property type="entry name" value="Winged helix-like DNA-binding domain superfamily/Winged helix DNA-binding domain"/>
    <property type="match status" value="1"/>
</dbReference>
<proteinExistence type="inferred from homology"/>
<sequence length="441" mass="47458">MAGDEDDPAKIQILKDALYDAARENGSEARAFSQKDLLDFDIIPADNPMLLLRVVQRLCDDKLFVGITQATGLAWRWRNKEDAKKYTSLPNDETMMVYAVIDEAGADGIWNRTIKNKLNMHEAVVKTCIKYLETKGYISSMKNVEHPNKKMYIKANLRPSERATGGPWFTDGELDTAFISELTMIVFEYIKTQSAYRGSQAGGAGAAAAAGSGAGATKVPKKGVIRGGIDGGDSTSSSRGVKRTATDMSTDDIVQQQSKHPTAATKEKPKVFYPMPAGYKHYPTVTEIAKLIHETGITNNTTLGEADIQQLVDVLHYDGLIEPIRVNGRKGYRVTRAAKQDASSFQKRQQERQQAGGVGLPVGSDDLVGPPPTANGLTEAPCGRCPVFELCEEGGPVSPSNCVYFLQWLGLASSEENTNTLAGGATPNGVAGVAAVPGLVV</sequence>
<keyword evidence="3 7" id="KW-0240">DNA-directed RNA polymerase</keyword>
<evidence type="ECO:0000256" key="5">
    <source>
        <dbReference type="ARBA" id="ARBA00023242"/>
    </source>
</evidence>
<comment type="caution">
    <text evidence="7">The sequence shown here is derived from an EMBL/GenBank/DDBJ whole genome shotgun (WGS) entry which is preliminary data.</text>
</comment>
<reference evidence="7" key="1">
    <citation type="journal article" date="2023" name="Mol. Phylogenet. Evol.">
        <title>Genome-scale phylogeny and comparative genomics of the fungal order Sordariales.</title>
        <authorList>
            <person name="Hensen N."/>
            <person name="Bonometti L."/>
            <person name="Westerberg I."/>
            <person name="Brannstrom I.O."/>
            <person name="Guillou S."/>
            <person name="Cros-Aarteil S."/>
            <person name="Calhoun S."/>
            <person name="Haridas S."/>
            <person name="Kuo A."/>
            <person name="Mondo S."/>
            <person name="Pangilinan J."/>
            <person name="Riley R."/>
            <person name="LaButti K."/>
            <person name="Andreopoulos B."/>
            <person name="Lipzen A."/>
            <person name="Chen C."/>
            <person name="Yan M."/>
            <person name="Daum C."/>
            <person name="Ng V."/>
            <person name="Clum A."/>
            <person name="Steindorff A."/>
            <person name="Ohm R.A."/>
            <person name="Martin F."/>
            <person name="Silar P."/>
            <person name="Natvig D.O."/>
            <person name="Lalanne C."/>
            <person name="Gautier V."/>
            <person name="Ament-Velasquez S.L."/>
            <person name="Kruys A."/>
            <person name="Hutchinson M.I."/>
            <person name="Powell A.J."/>
            <person name="Barry K."/>
            <person name="Miller A.N."/>
            <person name="Grigoriev I.V."/>
            <person name="Debuchy R."/>
            <person name="Gladieux P."/>
            <person name="Hiltunen Thoren M."/>
            <person name="Johannesson H."/>
        </authorList>
    </citation>
    <scope>NUCLEOTIDE SEQUENCE</scope>
    <source>
        <strain evidence="7">CBS 118394</strain>
    </source>
</reference>
<evidence type="ECO:0000256" key="4">
    <source>
        <dbReference type="ARBA" id="ARBA00023163"/>
    </source>
</evidence>
<evidence type="ECO:0000256" key="2">
    <source>
        <dbReference type="ARBA" id="ARBA00011038"/>
    </source>
</evidence>
<organism evidence="7 8">
    <name type="scientific">Apodospora peruviana</name>
    <dbReference type="NCBI Taxonomy" id="516989"/>
    <lineage>
        <taxon>Eukaryota</taxon>
        <taxon>Fungi</taxon>
        <taxon>Dikarya</taxon>
        <taxon>Ascomycota</taxon>
        <taxon>Pezizomycotina</taxon>
        <taxon>Sordariomycetes</taxon>
        <taxon>Sordariomycetidae</taxon>
        <taxon>Sordariales</taxon>
        <taxon>Lasiosphaeriaceae</taxon>
        <taxon>Apodospora</taxon>
    </lineage>
</organism>
<evidence type="ECO:0000256" key="1">
    <source>
        <dbReference type="ARBA" id="ARBA00004123"/>
    </source>
</evidence>
<comment type="similarity">
    <text evidence="2">Belongs to the eukaryotic RPC34/RPC39 RNA polymerase subunit family.</text>
</comment>
<dbReference type="InterPro" id="IPR036390">
    <property type="entry name" value="WH_DNA-bd_sf"/>
</dbReference>
<keyword evidence="4" id="KW-0804">Transcription</keyword>
<dbReference type="InterPro" id="IPR016049">
    <property type="entry name" value="RNA_pol_Rpc34-like"/>
</dbReference>
<evidence type="ECO:0000256" key="6">
    <source>
        <dbReference type="SAM" id="MobiDB-lite"/>
    </source>
</evidence>
<reference evidence="7" key="2">
    <citation type="submission" date="2023-06" db="EMBL/GenBank/DDBJ databases">
        <authorList>
            <consortium name="Lawrence Berkeley National Laboratory"/>
            <person name="Haridas S."/>
            <person name="Hensen N."/>
            <person name="Bonometti L."/>
            <person name="Westerberg I."/>
            <person name="Brannstrom I.O."/>
            <person name="Guillou S."/>
            <person name="Cros-Aarteil S."/>
            <person name="Calhoun S."/>
            <person name="Kuo A."/>
            <person name="Mondo S."/>
            <person name="Pangilinan J."/>
            <person name="Riley R."/>
            <person name="Labutti K."/>
            <person name="Andreopoulos B."/>
            <person name="Lipzen A."/>
            <person name="Chen C."/>
            <person name="Yanf M."/>
            <person name="Daum C."/>
            <person name="Ng V."/>
            <person name="Clum A."/>
            <person name="Steindorff A."/>
            <person name="Ohm R."/>
            <person name="Martin F."/>
            <person name="Silar P."/>
            <person name="Natvig D."/>
            <person name="Lalanne C."/>
            <person name="Gautier V."/>
            <person name="Ament-Velasquez S.L."/>
            <person name="Kruys A."/>
            <person name="Hutchinson M.I."/>
            <person name="Powell A.J."/>
            <person name="Barry K."/>
            <person name="Miller A.N."/>
            <person name="Grigoriev I.V."/>
            <person name="Debuchy R."/>
            <person name="Gladieux P."/>
            <person name="Thoren M.H."/>
            <person name="Johannesson H."/>
        </authorList>
    </citation>
    <scope>NUCLEOTIDE SEQUENCE</scope>
    <source>
        <strain evidence="7">CBS 118394</strain>
    </source>
</reference>
<dbReference type="AlphaFoldDB" id="A0AAE0MFM5"/>
<evidence type="ECO:0000313" key="8">
    <source>
        <dbReference type="Proteomes" id="UP001283341"/>
    </source>
</evidence>
<name>A0AAE0MFM5_9PEZI</name>
<feature type="compositionally biased region" description="Polar residues" evidence="6">
    <location>
        <begin position="246"/>
        <end position="260"/>
    </location>
</feature>
<dbReference type="GO" id="GO:0006383">
    <property type="term" value="P:transcription by RNA polymerase III"/>
    <property type="evidence" value="ECO:0007669"/>
    <property type="project" value="InterPro"/>
</dbReference>
<dbReference type="Proteomes" id="UP001283341">
    <property type="component" value="Unassembled WGS sequence"/>
</dbReference>
<dbReference type="SUPFAM" id="SSF46785">
    <property type="entry name" value="Winged helix' DNA-binding domain"/>
    <property type="match status" value="1"/>
</dbReference>
<evidence type="ECO:0000313" key="7">
    <source>
        <dbReference type="EMBL" id="KAK3329928.1"/>
    </source>
</evidence>
<protein>
    <submittedName>
        <fullName evidence="7">DNA-directed RNA polymerase III-like protein</fullName>
    </submittedName>
</protein>
<evidence type="ECO:0000256" key="3">
    <source>
        <dbReference type="ARBA" id="ARBA00022478"/>
    </source>
</evidence>
<feature type="region of interest" description="Disordered" evidence="6">
    <location>
        <begin position="224"/>
        <end position="265"/>
    </location>
</feature>
<keyword evidence="5" id="KW-0539">Nucleus</keyword>
<keyword evidence="8" id="KW-1185">Reference proteome</keyword>
<comment type="subcellular location">
    <subcellularLocation>
        <location evidence="1">Nucleus</location>
    </subcellularLocation>
</comment>